<feature type="region of interest" description="Disordered" evidence="1">
    <location>
        <begin position="1"/>
        <end position="36"/>
    </location>
</feature>
<name>A0A8J4PZX6_9MYCE</name>
<accession>A0A8J4PZX6</accession>
<evidence type="ECO:0000256" key="1">
    <source>
        <dbReference type="SAM" id="MobiDB-lite"/>
    </source>
</evidence>
<feature type="compositionally biased region" description="Low complexity" evidence="1">
    <location>
        <begin position="22"/>
        <end position="36"/>
    </location>
</feature>
<dbReference type="AlphaFoldDB" id="A0A8J4PZX6"/>
<evidence type="ECO:0000313" key="2">
    <source>
        <dbReference type="EMBL" id="KAF2076565.1"/>
    </source>
</evidence>
<keyword evidence="3" id="KW-1185">Reference proteome</keyword>
<evidence type="ECO:0000313" key="3">
    <source>
        <dbReference type="Proteomes" id="UP000695562"/>
    </source>
</evidence>
<gene>
    <name evidence="2" type="ORF">CYY_002116</name>
</gene>
<reference evidence="2" key="1">
    <citation type="submission" date="2020-01" db="EMBL/GenBank/DDBJ databases">
        <title>Development of genomics and gene disruption for Polysphondylium violaceum indicates a role for the polyketide synthase stlB in stalk morphogenesis.</title>
        <authorList>
            <person name="Narita B."/>
            <person name="Kawabe Y."/>
            <person name="Kin K."/>
            <person name="Saito T."/>
            <person name="Gibbs R."/>
            <person name="Kuspa A."/>
            <person name="Muzny D."/>
            <person name="Queller D."/>
            <person name="Richards S."/>
            <person name="Strassman J."/>
            <person name="Sucgang R."/>
            <person name="Worley K."/>
            <person name="Schaap P."/>
        </authorList>
    </citation>
    <scope>NUCLEOTIDE SEQUENCE</scope>
    <source>
        <strain evidence="2">QSvi11</strain>
    </source>
</reference>
<dbReference type="EMBL" id="AJWJ01000056">
    <property type="protein sequence ID" value="KAF2076565.1"/>
    <property type="molecule type" value="Genomic_DNA"/>
</dbReference>
<sequence length="160" mass="18520">MNYHLQQTNNNDSNNDTENDNDNLNNYDINDNNDNSNNNHNKSCSCSYIISKMKDLYSSSSSLLSLYRNYIDIKSQDNKTTITFVSDGGSQTEEAYGIIDGIIDKNSCCSYCYYYNFIIDHQLLQSKNRHNTLKRNSDLILLIHNEDKDSFSVNNSFVYR</sequence>
<dbReference type="Proteomes" id="UP000695562">
    <property type="component" value="Unassembled WGS sequence"/>
</dbReference>
<protein>
    <submittedName>
        <fullName evidence="2">Uncharacterized protein</fullName>
    </submittedName>
</protein>
<organism evidence="2 3">
    <name type="scientific">Polysphondylium violaceum</name>
    <dbReference type="NCBI Taxonomy" id="133409"/>
    <lineage>
        <taxon>Eukaryota</taxon>
        <taxon>Amoebozoa</taxon>
        <taxon>Evosea</taxon>
        <taxon>Eumycetozoa</taxon>
        <taxon>Dictyostelia</taxon>
        <taxon>Dictyosteliales</taxon>
        <taxon>Dictyosteliaceae</taxon>
        <taxon>Polysphondylium</taxon>
    </lineage>
</organism>
<proteinExistence type="predicted"/>
<comment type="caution">
    <text evidence="2">The sequence shown here is derived from an EMBL/GenBank/DDBJ whole genome shotgun (WGS) entry which is preliminary data.</text>
</comment>